<organism evidence="1 2">
    <name type="scientific">Sphingomonas desiccabilis</name>
    <dbReference type="NCBI Taxonomy" id="429134"/>
    <lineage>
        <taxon>Bacteria</taxon>
        <taxon>Pseudomonadati</taxon>
        <taxon>Pseudomonadota</taxon>
        <taxon>Alphaproteobacteria</taxon>
        <taxon>Sphingomonadales</taxon>
        <taxon>Sphingomonadaceae</taxon>
        <taxon>Sphingomonas</taxon>
    </lineage>
</organism>
<dbReference type="Proteomes" id="UP000292347">
    <property type="component" value="Unassembled WGS sequence"/>
</dbReference>
<dbReference type="AlphaFoldDB" id="A0A4Q2IXE1"/>
<sequence length="200" mass="21692">MPVEIPHLRIKSFALRPRLFSGEQEGALGGPDLPIPRPGDRFAVDVVTTQFRNDAEGRMMTAALFQASNSSAIMRIVQPNRARRSAGFTAVVDGGDQGGMTLSLRGLQPGGALTRGNFFSIVHNGRRYVHMIACAGQMIVPADGRVALPIWPMLRFLTVDGEPVEFVAPMIEGKLLGFDKGASFVRAKTEPLSFSIQERA</sequence>
<evidence type="ECO:0000313" key="2">
    <source>
        <dbReference type="Proteomes" id="UP000292347"/>
    </source>
</evidence>
<keyword evidence="2" id="KW-1185">Reference proteome</keyword>
<dbReference type="OrthoDB" id="7173828at2"/>
<comment type="caution">
    <text evidence="1">The sequence shown here is derived from an EMBL/GenBank/DDBJ whole genome shotgun (WGS) entry which is preliminary data.</text>
</comment>
<protein>
    <submittedName>
        <fullName evidence="1">Uncharacterized protein</fullName>
    </submittedName>
</protein>
<name>A0A4Q2IXE1_9SPHN</name>
<dbReference type="RefSeq" id="WP_129341208.1">
    <property type="nucleotide sequence ID" value="NZ_JACIDD010000001.1"/>
</dbReference>
<accession>A0A4Q2IXE1</accession>
<gene>
    <name evidence="1" type="ORF">EO081_07430</name>
</gene>
<reference evidence="1 2" key="1">
    <citation type="submission" date="2019-01" db="EMBL/GenBank/DDBJ databases">
        <title>Sphingomonas mucosissima sp. nov. and Sphingomonas desiccabilis sp. nov., from biological soil crusts in the Colorado Plateau, USA.</title>
        <authorList>
            <person name="Zhu D."/>
        </authorList>
    </citation>
    <scope>NUCLEOTIDE SEQUENCE [LARGE SCALE GENOMIC DNA]</scope>
    <source>
        <strain evidence="1 2">CP1D</strain>
    </source>
</reference>
<evidence type="ECO:0000313" key="1">
    <source>
        <dbReference type="EMBL" id="RXZ35439.1"/>
    </source>
</evidence>
<dbReference type="EMBL" id="SDPT01000001">
    <property type="protein sequence ID" value="RXZ35439.1"/>
    <property type="molecule type" value="Genomic_DNA"/>
</dbReference>
<proteinExistence type="predicted"/>